<evidence type="ECO:0000313" key="1">
    <source>
        <dbReference type="EMBL" id="MQL78205.1"/>
    </source>
</evidence>
<gene>
    <name evidence="1" type="ORF">Taro_010640</name>
</gene>
<dbReference type="Proteomes" id="UP000652761">
    <property type="component" value="Unassembled WGS sequence"/>
</dbReference>
<sequence length="114" mass="12949">SVFVKGEVWAVRRVNRPHPLVPYPDEQQAAGYVIQIVPKILTAHEARGHLCALLPQDLHGDLTHQPIDPPVVHCRWNERVLPFEEVHLGCASVHCCLPRDDLNVKIERSSPETW</sequence>
<dbReference type="AlphaFoldDB" id="A0A843U453"/>
<name>A0A843U453_COLES</name>
<proteinExistence type="predicted"/>
<keyword evidence="2" id="KW-1185">Reference proteome</keyword>
<accession>A0A843U453</accession>
<comment type="caution">
    <text evidence="1">The sequence shown here is derived from an EMBL/GenBank/DDBJ whole genome shotgun (WGS) entry which is preliminary data.</text>
</comment>
<evidence type="ECO:0000313" key="2">
    <source>
        <dbReference type="Proteomes" id="UP000652761"/>
    </source>
</evidence>
<organism evidence="1 2">
    <name type="scientific">Colocasia esculenta</name>
    <name type="common">Wild taro</name>
    <name type="synonym">Arum esculentum</name>
    <dbReference type="NCBI Taxonomy" id="4460"/>
    <lineage>
        <taxon>Eukaryota</taxon>
        <taxon>Viridiplantae</taxon>
        <taxon>Streptophyta</taxon>
        <taxon>Embryophyta</taxon>
        <taxon>Tracheophyta</taxon>
        <taxon>Spermatophyta</taxon>
        <taxon>Magnoliopsida</taxon>
        <taxon>Liliopsida</taxon>
        <taxon>Araceae</taxon>
        <taxon>Aroideae</taxon>
        <taxon>Colocasieae</taxon>
        <taxon>Colocasia</taxon>
    </lineage>
</organism>
<reference evidence="1" key="1">
    <citation type="submission" date="2017-07" db="EMBL/GenBank/DDBJ databases">
        <title>Taro Niue Genome Assembly and Annotation.</title>
        <authorList>
            <person name="Atibalentja N."/>
            <person name="Keating K."/>
            <person name="Fields C.J."/>
        </authorList>
    </citation>
    <scope>NUCLEOTIDE SEQUENCE</scope>
    <source>
        <strain evidence="1">Niue_2</strain>
        <tissue evidence="1">Leaf</tissue>
    </source>
</reference>
<feature type="non-terminal residue" evidence="1">
    <location>
        <position position="1"/>
    </location>
</feature>
<protein>
    <submittedName>
        <fullName evidence="1">Uncharacterized protein</fullName>
    </submittedName>
</protein>
<dbReference type="EMBL" id="NMUH01000388">
    <property type="protein sequence ID" value="MQL78205.1"/>
    <property type="molecule type" value="Genomic_DNA"/>
</dbReference>